<gene>
    <name evidence="1" type="ORF">BpHYR1_052758</name>
</gene>
<organism evidence="1 2">
    <name type="scientific">Brachionus plicatilis</name>
    <name type="common">Marine rotifer</name>
    <name type="synonym">Brachionus muelleri</name>
    <dbReference type="NCBI Taxonomy" id="10195"/>
    <lineage>
        <taxon>Eukaryota</taxon>
        <taxon>Metazoa</taxon>
        <taxon>Spiralia</taxon>
        <taxon>Gnathifera</taxon>
        <taxon>Rotifera</taxon>
        <taxon>Eurotatoria</taxon>
        <taxon>Monogononta</taxon>
        <taxon>Pseudotrocha</taxon>
        <taxon>Ploima</taxon>
        <taxon>Brachionidae</taxon>
        <taxon>Brachionus</taxon>
    </lineage>
</organism>
<dbReference type="AlphaFoldDB" id="A0A3M7PQY5"/>
<evidence type="ECO:0000313" key="2">
    <source>
        <dbReference type="Proteomes" id="UP000276133"/>
    </source>
</evidence>
<reference evidence="1 2" key="1">
    <citation type="journal article" date="2018" name="Sci. Rep.">
        <title>Genomic signatures of local adaptation to the degree of environmental predictability in rotifers.</title>
        <authorList>
            <person name="Franch-Gras L."/>
            <person name="Hahn C."/>
            <person name="Garcia-Roger E.M."/>
            <person name="Carmona M.J."/>
            <person name="Serra M."/>
            <person name="Gomez A."/>
        </authorList>
    </citation>
    <scope>NUCLEOTIDE SEQUENCE [LARGE SCALE GENOMIC DNA]</scope>
    <source>
        <strain evidence="1">HYR1</strain>
    </source>
</reference>
<evidence type="ECO:0000313" key="1">
    <source>
        <dbReference type="EMBL" id="RNA01567.1"/>
    </source>
</evidence>
<comment type="caution">
    <text evidence="1">The sequence shown here is derived from an EMBL/GenBank/DDBJ whole genome shotgun (WGS) entry which is preliminary data.</text>
</comment>
<sequence>MSSGVWKYLKRFSFEDDFFLCQTKFSLKNKIKNQNKFKLYFEFVSNFFCECLFRMKFNTDIE</sequence>
<accession>A0A3M7PQY5</accession>
<proteinExistence type="predicted"/>
<name>A0A3M7PQY5_BRAPC</name>
<keyword evidence="2" id="KW-1185">Reference proteome</keyword>
<dbReference type="Proteomes" id="UP000276133">
    <property type="component" value="Unassembled WGS sequence"/>
</dbReference>
<dbReference type="EMBL" id="REGN01009269">
    <property type="protein sequence ID" value="RNA01567.1"/>
    <property type="molecule type" value="Genomic_DNA"/>
</dbReference>
<protein>
    <submittedName>
        <fullName evidence="1">Uncharacterized protein</fullName>
    </submittedName>
</protein>